<dbReference type="InterPro" id="IPR012340">
    <property type="entry name" value="NA-bd_OB-fold"/>
</dbReference>
<dbReference type="OrthoDB" id="3258172at2759"/>
<dbReference type="Proteomes" id="UP000703269">
    <property type="component" value="Unassembled WGS sequence"/>
</dbReference>
<gene>
    <name evidence="1" type="ORF">PsYK624_129340</name>
</gene>
<protein>
    <submittedName>
        <fullName evidence="1">Uncharacterized protein</fullName>
    </submittedName>
</protein>
<evidence type="ECO:0000313" key="2">
    <source>
        <dbReference type="Proteomes" id="UP000703269"/>
    </source>
</evidence>
<proteinExistence type="predicted"/>
<accession>A0A9P3GKS2</accession>
<reference evidence="1 2" key="1">
    <citation type="submission" date="2021-08" db="EMBL/GenBank/DDBJ databases">
        <title>Draft Genome Sequence of Phanerochaete sordida strain YK-624.</title>
        <authorList>
            <person name="Mori T."/>
            <person name="Dohra H."/>
            <person name="Suzuki T."/>
            <person name="Kawagishi H."/>
            <person name="Hirai H."/>
        </authorList>
    </citation>
    <scope>NUCLEOTIDE SEQUENCE [LARGE SCALE GENOMIC DNA]</scope>
    <source>
        <strain evidence="1 2">YK-624</strain>
    </source>
</reference>
<dbReference type="EMBL" id="BPQB01000063">
    <property type="protein sequence ID" value="GJE96728.1"/>
    <property type="molecule type" value="Genomic_DNA"/>
</dbReference>
<dbReference type="Gene3D" id="2.40.50.140">
    <property type="entry name" value="Nucleic acid-binding proteins"/>
    <property type="match status" value="1"/>
</dbReference>
<keyword evidence="2" id="KW-1185">Reference proteome</keyword>
<evidence type="ECO:0000313" key="1">
    <source>
        <dbReference type="EMBL" id="GJE96728.1"/>
    </source>
</evidence>
<name>A0A9P3GKS2_9APHY</name>
<sequence>MSHSGTDCAQVVRIDALTPEHVSRKLRVVGRVRLYDAENALVCVADEQDTLLVDVSLCLSGYRPLAWLHEINTPIMAIGYLEKLELKPYDDDDALQTLILRALLVKDQRALNIDVWNKALDAINDSGSIG</sequence>
<organism evidence="1 2">
    <name type="scientific">Phanerochaete sordida</name>
    <dbReference type="NCBI Taxonomy" id="48140"/>
    <lineage>
        <taxon>Eukaryota</taxon>
        <taxon>Fungi</taxon>
        <taxon>Dikarya</taxon>
        <taxon>Basidiomycota</taxon>
        <taxon>Agaricomycotina</taxon>
        <taxon>Agaricomycetes</taxon>
        <taxon>Polyporales</taxon>
        <taxon>Phanerochaetaceae</taxon>
        <taxon>Phanerochaete</taxon>
    </lineage>
</organism>
<dbReference type="AlphaFoldDB" id="A0A9P3GKS2"/>
<comment type="caution">
    <text evidence="1">The sequence shown here is derived from an EMBL/GenBank/DDBJ whole genome shotgun (WGS) entry which is preliminary data.</text>
</comment>